<proteinExistence type="predicted"/>
<name>A0AAE0SUH7_9BIVA</name>
<evidence type="ECO:0000313" key="1">
    <source>
        <dbReference type="EMBL" id="KAK3597940.1"/>
    </source>
</evidence>
<sequence>MKELVKKATRPGKNMNDLEALEKSIIEFNALNLKEDADLLHAKNVLNNGRVEIVLKDAILRGRTDVLEKAIKMASESGFADDPPILSKAKQELDKLNNTHNPLEITPKTITELRGYTDPPKVIHDVMMATFMLLGENQHDLEVWQTIQYLIRQPEKLIRQMKNFDEKKVSRKTYIDVMEIFQRVDEVEKASLAAAAFRNWGEKVLASIMPTPLKGQKYSSIKKDCLERGVLFEDPEFPANTELDSDVEWKRPRLNIRTSNNRIRKLLRGEKYQRHKDQADGTMRMHLPP</sequence>
<comment type="caution">
    <text evidence="1">The sequence shown here is derived from an EMBL/GenBank/DDBJ whole genome shotgun (WGS) entry which is preliminary data.</text>
</comment>
<dbReference type="Proteomes" id="UP001195483">
    <property type="component" value="Unassembled WGS sequence"/>
</dbReference>
<dbReference type="EMBL" id="JAEAOA010002354">
    <property type="protein sequence ID" value="KAK3597940.1"/>
    <property type="molecule type" value="Genomic_DNA"/>
</dbReference>
<dbReference type="SUPFAM" id="SSF54001">
    <property type="entry name" value="Cysteine proteinases"/>
    <property type="match status" value="1"/>
</dbReference>
<protein>
    <submittedName>
        <fullName evidence="1">Uncharacterized protein</fullName>
    </submittedName>
</protein>
<reference evidence="1" key="2">
    <citation type="journal article" date="2021" name="Genome Biol. Evol.">
        <title>Developing a high-quality reference genome for a parasitic bivalve with doubly uniparental inheritance (Bivalvia: Unionida).</title>
        <authorList>
            <person name="Smith C.H."/>
        </authorList>
    </citation>
    <scope>NUCLEOTIDE SEQUENCE</scope>
    <source>
        <strain evidence="1">CHS0354</strain>
        <tissue evidence="1">Mantle</tissue>
    </source>
</reference>
<accession>A0AAE0SUH7</accession>
<reference evidence="1" key="1">
    <citation type="journal article" date="2021" name="Genome Biol. Evol.">
        <title>A High-Quality Reference Genome for a Parasitic Bivalve with Doubly Uniparental Inheritance (Bivalvia: Unionida).</title>
        <authorList>
            <person name="Smith C.H."/>
        </authorList>
    </citation>
    <scope>NUCLEOTIDE SEQUENCE</scope>
    <source>
        <strain evidence="1">CHS0354</strain>
    </source>
</reference>
<dbReference type="Gene3D" id="1.20.920.60">
    <property type="match status" value="1"/>
</dbReference>
<reference evidence="1" key="3">
    <citation type="submission" date="2023-05" db="EMBL/GenBank/DDBJ databases">
        <authorList>
            <person name="Smith C.H."/>
        </authorList>
    </citation>
    <scope>NUCLEOTIDE SEQUENCE</scope>
    <source>
        <strain evidence="1">CHS0354</strain>
        <tissue evidence="1">Mantle</tissue>
    </source>
</reference>
<gene>
    <name evidence="1" type="ORF">CHS0354_042285</name>
</gene>
<dbReference type="InterPro" id="IPR038765">
    <property type="entry name" value="Papain-like_cys_pep_sf"/>
</dbReference>
<evidence type="ECO:0000313" key="2">
    <source>
        <dbReference type="Proteomes" id="UP001195483"/>
    </source>
</evidence>
<dbReference type="AlphaFoldDB" id="A0AAE0SUH7"/>
<organism evidence="1 2">
    <name type="scientific">Potamilus streckersoni</name>
    <dbReference type="NCBI Taxonomy" id="2493646"/>
    <lineage>
        <taxon>Eukaryota</taxon>
        <taxon>Metazoa</taxon>
        <taxon>Spiralia</taxon>
        <taxon>Lophotrochozoa</taxon>
        <taxon>Mollusca</taxon>
        <taxon>Bivalvia</taxon>
        <taxon>Autobranchia</taxon>
        <taxon>Heteroconchia</taxon>
        <taxon>Palaeoheterodonta</taxon>
        <taxon>Unionida</taxon>
        <taxon>Unionoidea</taxon>
        <taxon>Unionidae</taxon>
        <taxon>Ambleminae</taxon>
        <taxon>Lampsilini</taxon>
        <taxon>Potamilus</taxon>
    </lineage>
</organism>
<keyword evidence="2" id="KW-1185">Reference proteome</keyword>